<keyword evidence="7" id="KW-0282">Flagellum</keyword>
<dbReference type="EMBL" id="FNUK01000002">
    <property type="protein sequence ID" value="SEF47991.1"/>
    <property type="molecule type" value="Genomic_DNA"/>
</dbReference>
<organism evidence="7 8">
    <name type="scientific">Caloramator fervidus</name>
    <dbReference type="NCBI Taxonomy" id="29344"/>
    <lineage>
        <taxon>Bacteria</taxon>
        <taxon>Bacillati</taxon>
        <taxon>Bacillota</taxon>
        <taxon>Clostridia</taxon>
        <taxon>Eubacteriales</taxon>
        <taxon>Clostridiaceae</taxon>
        <taxon>Caloramator</taxon>
    </lineage>
</organism>
<keyword evidence="2" id="KW-1003">Cell membrane</keyword>
<dbReference type="Proteomes" id="UP000242850">
    <property type="component" value="Unassembled WGS sequence"/>
</dbReference>
<evidence type="ECO:0000256" key="2">
    <source>
        <dbReference type="ARBA" id="ARBA00022475"/>
    </source>
</evidence>
<dbReference type="AlphaFoldDB" id="A0A1H5SDR4"/>
<accession>A0A1H5SDR4</accession>
<dbReference type="GO" id="GO:0016020">
    <property type="term" value="C:membrane"/>
    <property type="evidence" value="ECO:0007669"/>
    <property type="project" value="InterPro"/>
</dbReference>
<dbReference type="OrthoDB" id="1956951at2"/>
<sequence length="96" mass="10993">MSPIFVSALKLMIFLPMIIFLIYITAKYGGTYISKINNGRVIKVYERVPLGQNSFLTVVTIAGKPYVISNTQNEVKILLELNEEDFKVYEKFLKGR</sequence>
<reference evidence="8" key="1">
    <citation type="submission" date="2016-10" db="EMBL/GenBank/DDBJ databases">
        <authorList>
            <person name="Varghese N."/>
            <person name="Submissions S."/>
        </authorList>
    </citation>
    <scope>NUCLEOTIDE SEQUENCE [LARGE SCALE GENOMIC DNA]</scope>
    <source>
        <strain evidence="8">DSM 5463</strain>
    </source>
</reference>
<keyword evidence="4 6" id="KW-1133">Transmembrane helix</keyword>
<dbReference type="GO" id="GO:0044781">
    <property type="term" value="P:bacterial-type flagellum organization"/>
    <property type="evidence" value="ECO:0007669"/>
    <property type="project" value="InterPro"/>
</dbReference>
<keyword evidence="8" id="KW-1185">Reference proteome</keyword>
<comment type="subcellular location">
    <subcellularLocation>
        <location evidence="1">Cell membrane</location>
    </subcellularLocation>
</comment>
<name>A0A1H5SDR4_9CLOT</name>
<proteinExistence type="predicted"/>
<evidence type="ECO:0000256" key="1">
    <source>
        <dbReference type="ARBA" id="ARBA00004236"/>
    </source>
</evidence>
<dbReference type="InterPro" id="IPR022781">
    <property type="entry name" value="Flagellar_biosynth_FliO"/>
</dbReference>
<dbReference type="RefSeq" id="WP_103895350.1">
    <property type="nucleotide sequence ID" value="NZ_FNUK01000002.1"/>
</dbReference>
<evidence type="ECO:0000313" key="8">
    <source>
        <dbReference type="Proteomes" id="UP000242850"/>
    </source>
</evidence>
<protein>
    <submittedName>
        <fullName evidence="7">Flagellar protein FliO/FliZ</fullName>
    </submittedName>
</protein>
<keyword evidence="3 6" id="KW-0812">Transmembrane</keyword>
<evidence type="ECO:0000256" key="4">
    <source>
        <dbReference type="ARBA" id="ARBA00022989"/>
    </source>
</evidence>
<evidence type="ECO:0000256" key="6">
    <source>
        <dbReference type="SAM" id="Phobius"/>
    </source>
</evidence>
<keyword evidence="5 6" id="KW-0472">Membrane</keyword>
<gene>
    <name evidence="7" type="ORF">SAMN05660865_00333</name>
</gene>
<keyword evidence="7" id="KW-0966">Cell projection</keyword>
<feature type="transmembrane region" description="Helical" evidence="6">
    <location>
        <begin position="6"/>
        <end position="26"/>
    </location>
</feature>
<dbReference type="Pfam" id="PF04347">
    <property type="entry name" value="FliO"/>
    <property type="match status" value="1"/>
</dbReference>
<evidence type="ECO:0000256" key="5">
    <source>
        <dbReference type="ARBA" id="ARBA00023136"/>
    </source>
</evidence>
<keyword evidence="7" id="KW-0969">Cilium</keyword>
<evidence type="ECO:0000256" key="3">
    <source>
        <dbReference type="ARBA" id="ARBA00022692"/>
    </source>
</evidence>
<evidence type="ECO:0000313" key="7">
    <source>
        <dbReference type="EMBL" id="SEF47991.1"/>
    </source>
</evidence>